<dbReference type="Proteomes" id="UP000711614">
    <property type="component" value="Unassembled WGS sequence"/>
</dbReference>
<feature type="region of interest" description="Disordered" evidence="1">
    <location>
        <begin position="45"/>
        <end position="77"/>
    </location>
</feature>
<sequence length="333" mass="34577">MRKWTMSSRNFDERFPAMFQPGGEDAAEDWPPPAMEFVAPQAAGAQAHIAQGSGGQDAGTALAGTPQRSPQSSPVPAWPRRGWLAPMAAAVAMLCAGAFALAAQYWMPSSIEFGRAAFQGVELQPWGEIVHAAAPPLLAAGTGILAALLFLASRRTAARERPLRVVFAAAAVVVVLSGWTGMFAPVLFQDAAVQSTGGGTHAYVRPWTYMVGPSGTWLFAAGLLMLAVLVVVPTGGRPLPVRGLWLGAAMAAAGLCALFVEYLAPLLAGVVIVEVFRGQVVTHQDWAFLAPLLVAPLLLSGLAVIGWALLCRAASPRRGPASAGGPSAVEPGQ</sequence>
<evidence type="ECO:0000256" key="2">
    <source>
        <dbReference type="SAM" id="Phobius"/>
    </source>
</evidence>
<dbReference type="EMBL" id="JAGIOI010000001">
    <property type="protein sequence ID" value="MBP2413173.1"/>
    <property type="molecule type" value="Genomic_DNA"/>
</dbReference>
<feature type="transmembrane region" description="Helical" evidence="2">
    <location>
        <begin position="288"/>
        <end position="310"/>
    </location>
</feature>
<evidence type="ECO:0008006" key="5">
    <source>
        <dbReference type="Google" id="ProtNLM"/>
    </source>
</evidence>
<evidence type="ECO:0000256" key="1">
    <source>
        <dbReference type="SAM" id="MobiDB-lite"/>
    </source>
</evidence>
<accession>A0ABS4YYT1</accession>
<feature type="transmembrane region" description="Helical" evidence="2">
    <location>
        <begin position="133"/>
        <end position="153"/>
    </location>
</feature>
<organism evidence="3 4">
    <name type="scientific">Arthrobacter stackebrandtii</name>
    <dbReference type="NCBI Taxonomy" id="272161"/>
    <lineage>
        <taxon>Bacteria</taxon>
        <taxon>Bacillati</taxon>
        <taxon>Actinomycetota</taxon>
        <taxon>Actinomycetes</taxon>
        <taxon>Micrococcales</taxon>
        <taxon>Micrococcaceae</taxon>
        <taxon>Arthrobacter</taxon>
    </lineage>
</organism>
<protein>
    <recommendedName>
        <fullName evidence="5">DUF998 domain-containing protein</fullName>
    </recommendedName>
</protein>
<comment type="caution">
    <text evidence="3">The sequence shown here is derived from an EMBL/GenBank/DDBJ whole genome shotgun (WGS) entry which is preliminary data.</text>
</comment>
<evidence type="ECO:0000313" key="4">
    <source>
        <dbReference type="Proteomes" id="UP000711614"/>
    </source>
</evidence>
<gene>
    <name evidence="3" type="ORF">JOF48_001972</name>
</gene>
<evidence type="ECO:0000313" key="3">
    <source>
        <dbReference type="EMBL" id="MBP2413173.1"/>
    </source>
</evidence>
<keyword evidence="2" id="KW-0812">Transmembrane</keyword>
<feature type="transmembrane region" description="Helical" evidence="2">
    <location>
        <begin position="244"/>
        <end position="268"/>
    </location>
</feature>
<feature type="transmembrane region" description="Helical" evidence="2">
    <location>
        <begin position="165"/>
        <end position="187"/>
    </location>
</feature>
<name>A0ABS4YYT1_9MICC</name>
<reference evidence="3 4" key="1">
    <citation type="submission" date="2021-03" db="EMBL/GenBank/DDBJ databases">
        <title>Sequencing the genomes of 1000 actinobacteria strains.</title>
        <authorList>
            <person name="Klenk H.-P."/>
        </authorList>
    </citation>
    <scope>NUCLEOTIDE SEQUENCE [LARGE SCALE GENOMIC DNA]</scope>
    <source>
        <strain evidence="3 4">DSM 16005</strain>
    </source>
</reference>
<feature type="transmembrane region" description="Helical" evidence="2">
    <location>
        <begin position="83"/>
        <end position="106"/>
    </location>
</feature>
<feature type="transmembrane region" description="Helical" evidence="2">
    <location>
        <begin position="207"/>
        <end position="232"/>
    </location>
</feature>
<keyword evidence="4" id="KW-1185">Reference proteome</keyword>
<keyword evidence="2" id="KW-0472">Membrane</keyword>
<keyword evidence="2" id="KW-1133">Transmembrane helix</keyword>
<proteinExistence type="predicted"/>